<dbReference type="PANTHER" id="PTHR13170:SF16">
    <property type="entry name" value="PROTEIN O-GLCNACASE"/>
    <property type="match status" value="1"/>
</dbReference>
<keyword evidence="1" id="KW-0378">Hydrolase</keyword>
<name>T1K5C1_TETUR</name>
<dbReference type="eggNOG" id="KOG3698">
    <property type="taxonomic scope" value="Eukaryota"/>
</dbReference>
<dbReference type="Proteomes" id="UP000015104">
    <property type="component" value="Unassembled WGS sequence"/>
</dbReference>
<comment type="catalytic activity">
    <reaction evidence="5">
        <text>3-O-(N-acetyl-beta-D-glucosaminyl)-L-threonyl-[protein] + H2O = L-threonyl-[protein] + N-acetyl-D-glucosamine</text>
        <dbReference type="Rhea" id="RHEA:48892"/>
        <dbReference type="Rhea" id="RHEA-COMP:11060"/>
        <dbReference type="Rhea" id="RHEA-COMP:12252"/>
        <dbReference type="ChEBI" id="CHEBI:15377"/>
        <dbReference type="ChEBI" id="CHEBI:30013"/>
        <dbReference type="ChEBI" id="CHEBI:90840"/>
        <dbReference type="ChEBI" id="CHEBI:506227"/>
        <dbReference type="EC" id="3.2.1.169"/>
    </reaction>
</comment>
<feature type="domain" description="GH84" evidence="9">
    <location>
        <begin position="11"/>
        <end position="286"/>
    </location>
</feature>
<keyword evidence="11" id="KW-1185">Reference proteome</keyword>
<dbReference type="InterPro" id="IPR011496">
    <property type="entry name" value="O-GlcNAcase_cat"/>
</dbReference>
<protein>
    <recommendedName>
        <fullName evidence="6">protein O-GlcNAcase</fullName>
        <ecNumber evidence="6">3.2.1.169</ecNumber>
    </recommendedName>
    <alternativeName>
        <fullName evidence="3">Beta-N-acetylhexosaminidase</fullName>
    </alternativeName>
    <alternativeName>
        <fullName evidence="7">Beta-hexosaminidase</fullName>
    </alternativeName>
</protein>
<dbReference type="STRING" id="32264.T1K5C1"/>
<dbReference type="InterPro" id="IPR016181">
    <property type="entry name" value="Acyl_CoA_acyltransferase"/>
</dbReference>
<dbReference type="OrthoDB" id="9975416at2759"/>
<evidence type="ECO:0000313" key="11">
    <source>
        <dbReference type="Proteomes" id="UP000015104"/>
    </source>
</evidence>
<reference evidence="11" key="1">
    <citation type="submission" date="2011-08" db="EMBL/GenBank/DDBJ databases">
        <authorList>
            <person name="Rombauts S."/>
        </authorList>
    </citation>
    <scope>NUCLEOTIDE SEQUENCE</scope>
    <source>
        <strain evidence="11">London</strain>
    </source>
</reference>
<dbReference type="GO" id="GO:0102571">
    <property type="term" value="F:[protein]-3-O-(N-acetyl-D-glucosaminyl)-L-serine/L-threonine O-N-acetyl-alpha-D-glucosaminase activity"/>
    <property type="evidence" value="ECO:0007669"/>
    <property type="project" value="UniProtKB-EC"/>
</dbReference>
<dbReference type="InterPro" id="IPR017853">
    <property type="entry name" value="GH"/>
</dbReference>
<proteinExistence type="predicted"/>
<reference evidence="10" key="2">
    <citation type="submission" date="2015-06" db="UniProtKB">
        <authorList>
            <consortium name="EnsemblMetazoa"/>
        </authorList>
    </citation>
    <scope>IDENTIFICATION</scope>
</reference>
<comment type="catalytic activity">
    <reaction evidence="4">
        <text>3-O-(N-acetyl-beta-D-glucosaminyl)-L-seryl-[protein] + H2O = N-acetyl-D-glucosamine + L-seryl-[protein]</text>
        <dbReference type="Rhea" id="RHEA:48876"/>
        <dbReference type="Rhea" id="RHEA-COMP:9863"/>
        <dbReference type="Rhea" id="RHEA-COMP:12251"/>
        <dbReference type="ChEBI" id="CHEBI:15377"/>
        <dbReference type="ChEBI" id="CHEBI:29999"/>
        <dbReference type="ChEBI" id="CHEBI:90838"/>
        <dbReference type="ChEBI" id="CHEBI:506227"/>
        <dbReference type="EC" id="3.2.1.169"/>
    </reaction>
</comment>
<dbReference type="OMA" id="ICTRTYL"/>
<dbReference type="FunFam" id="3.20.20.80:FF:000009">
    <property type="entry name" value="O-GlcNAcase BT_4395"/>
    <property type="match status" value="1"/>
</dbReference>
<evidence type="ECO:0000256" key="1">
    <source>
        <dbReference type="ARBA" id="ARBA00022801"/>
    </source>
</evidence>
<dbReference type="KEGG" id="tut:107360407"/>
<sequence>MCESERDERGFMCGVIEGFYGRPWTTAQRKDLFVKMKNFGLNTYMYAPKDDFKHRAYWRELYSVEEGEQLAALISCCKENGVTFYYAVSPGLDMVYSNPKEVNCLKRKLEQVSHFGCDAFALLFDDIEPEISETDKEVFQSFGHAQVSVTNEVYQSLGQPKFIFCPTEYCASRAIPNVHNSDYLNILGSKLLPAIDIMWTGNKVISKNITVQSIQELSEVLKRNPVIWDNIHANDYDQKRIFLGPYSGRSTQLNAHLRGVLTNPNCEYEPNFIAIHTLAQWSKCNSDVKCDNVSSDIKLETENESASIDNIPTCLSATTYHPRKALRAAVEAWLPEFNESKVAYGKPNDVITTPLAAVIPTLTIPPPLLLPNNDNIINDDGSLTLNEKCGKKALETVGESNFQPITKELANSLVTPTVILNPLEPMDCNASPALSPKHVSDAQMEEANNKIEQTQNEEPDVVHPGTASDSISKDNPCADLTEEMQTESLSDDCIEENKVETVSFEDVSLLVDLFYLPFEYGTQGVHILNEFQWLKTNGHLISDDRRQSLGSVDSPEVIEWFERAKKFQEISDTVDRLCLHLVGCKNLSLIYDLFPYVWDLRGAVSLLNSYVKWMALGKIPTTPAATASPTFTWFSKGYKEAFSSGDQEPWIFRGGLTGELQRLLPLESINDLFIYKSPELPSSRSYNIRPFRAPDEAIIYKLYNKSFLEFYETSNNFKQYPDLLPDRFVGGFITLCPEYCFVVEDANEIIGYALAALDARKYEEKLEAAWFPEMVTKYPCPSEKQEKGETLDSAEEMIVAMHQDQKGSFRIPDIVYKTHPSLLYLTVSPTLLDASVPKRLLSLVLTALKANGSHGACTRLLTREKEIIEFYLKLGFQEIQLPSEDNFETNELFLGRAI</sequence>
<dbReference type="GO" id="GO:0009100">
    <property type="term" value="P:glycoprotein metabolic process"/>
    <property type="evidence" value="ECO:0007669"/>
    <property type="project" value="TreeGrafter"/>
</dbReference>
<dbReference type="GO" id="GO:0016231">
    <property type="term" value="F:beta-N-acetylglucosaminidase activity"/>
    <property type="evidence" value="ECO:0007669"/>
    <property type="project" value="TreeGrafter"/>
</dbReference>
<gene>
    <name evidence="10" type="primary">107360407</name>
</gene>
<dbReference type="EnsemblMetazoa" id="tetur05g05740.1">
    <property type="protein sequence ID" value="tetur05g05740.1"/>
    <property type="gene ID" value="tetur05g05740"/>
</dbReference>
<dbReference type="EMBL" id="CAEY01001585">
    <property type="status" value="NOT_ANNOTATED_CDS"/>
    <property type="molecule type" value="Genomic_DNA"/>
</dbReference>
<evidence type="ECO:0000256" key="3">
    <source>
        <dbReference type="ARBA" id="ARBA00030512"/>
    </source>
</evidence>
<evidence type="ECO:0000256" key="7">
    <source>
        <dbReference type="ARBA" id="ARBA00076634"/>
    </source>
</evidence>
<dbReference type="InterPro" id="IPR051822">
    <property type="entry name" value="Glycosyl_Hydrolase_84"/>
</dbReference>
<feature type="region of interest" description="Disordered" evidence="8">
    <location>
        <begin position="453"/>
        <end position="473"/>
    </location>
</feature>
<dbReference type="EC" id="3.2.1.169" evidence="6"/>
<evidence type="ECO:0000256" key="8">
    <source>
        <dbReference type="SAM" id="MobiDB-lite"/>
    </source>
</evidence>
<dbReference type="SUPFAM" id="SSF51445">
    <property type="entry name" value="(Trans)glycosidases"/>
    <property type="match status" value="1"/>
</dbReference>
<dbReference type="HOGENOM" id="CLU_009837_0_0_1"/>
<evidence type="ECO:0000256" key="5">
    <source>
        <dbReference type="ARBA" id="ARBA00052136"/>
    </source>
</evidence>
<evidence type="ECO:0000313" key="10">
    <source>
        <dbReference type="EnsemblMetazoa" id="tetur05g05740.1"/>
    </source>
</evidence>
<dbReference type="Pfam" id="PF07555">
    <property type="entry name" value="NAGidase"/>
    <property type="match status" value="1"/>
</dbReference>
<accession>T1K5C1</accession>
<dbReference type="SUPFAM" id="SSF55729">
    <property type="entry name" value="Acyl-CoA N-acyltransferases (Nat)"/>
    <property type="match status" value="1"/>
</dbReference>
<dbReference type="PROSITE" id="PS52009">
    <property type="entry name" value="GH84"/>
    <property type="match status" value="1"/>
</dbReference>
<evidence type="ECO:0000256" key="2">
    <source>
        <dbReference type="ARBA" id="ARBA00023295"/>
    </source>
</evidence>
<organism evidence="10 11">
    <name type="scientific">Tetranychus urticae</name>
    <name type="common">Two-spotted spider mite</name>
    <dbReference type="NCBI Taxonomy" id="32264"/>
    <lineage>
        <taxon>Eukaryota</taxon>
        <taxon>Metazoa</taxon>
        <taxon>Ecdysozoa</taxon>
        <taxon>Arthropoda</taxon>
        <taxon>Chelicerata</taxon>
        <taxon>Arachnida</taxon>
        <taxon>Acari</taxon>
        <taxon>Acariformes</taxon>
        <taxon>Trombidiformes</taxon>
        <taxon>Prostigmata</taxon>
        <taxon>Eleutherengona</taxon>
        <taxon>Raphignathae</taxon>
        <taxon>Tetranychoidea</taxon>
        <taxon>Tetranychidae</taxon>
        <taxon>Tetranychus</taxon>
    </lineage>
</organism>
<dbReference type="PANTHER" id="PTHR13170">
    <property type="entry name" value="O-GLCNACASE"/>
    <property type="match status" value="1"/>
</dbReference>
<evidence type="ECO:0000259" key="9">
    <source>
        <dbReference type="PROSITE" id="PS52009"/>
    </source>
</evidence>
<dbReference type="Gene3D" id="1.20.58.240">
    <property type="entry name" value="STAT, domain 1"/>
    <property type="match status" value="1"/>
</dbReference>
<keyword evidence="2" id="KW-0326">Glycosidase</keyword>
<dbReference type="AlphaFoldDB" id="T1K5C1"/>
<evidence type="ECO:0000256" key="4">
    <source>
        <dbReference type="ARBA" id="ARBA00050933"/>
    </source>
</evidence>
<dbReference type="Gene3D" id="3.40.630.30">
    <property type="match status" value="1"/>
</dbReference>
<evidence type="ECO:0000256" key="6">
    <source>
        <dbReference type="ARBA" id="ARBA00066938"/>
    </source>
</evidence>
<dbReference type="Gene3D" id="3.20.20.80">
    <property type="entry name" value="Glycosidases"/>
    <property type="match status" value="1"/>
</dbReference>